<organism evidence="2 3">
    <name type="scientific">Gallibacterium salpingitidis</name>
    <dbReference type="NCBI Taxonomy" id="505341"/>
    <lineage>
        <taxon>Bacteria</taxon>
        <taxon>Pseudomonadati</taxon>
        <taxon>Pseudomonadota</taxon>
        <taxon>Gammaproteobacteria</taxon>
        <taxon>Pasteurellales</taxon>
        <taxon>Pasteurellaceae</taxon>
        <taxon>Gallibacterium</taxon>
    </lineage>
</organism>
<accession>A0A1A7P3K0</accession>
<dbReference type="EMBL" id="JTJL01000001">
    <property type="protein sequence ID" value="OBW96400.1"/>
    <property type="molecule type" value="Genomic_DNA"/>
</dbReference>
<dbReference type="PATRIC" id="fig|505341.3.peg.36"/>
<comment type="caution">
    <text evidence="2">The sequence shown here is derived from an EMBL/GenBank/DDBJ whole genome shotgun (WGS) entry which is preliminary data.</text>
</comment>
<dbReference type="RefSeq" id="WP_066104073.1">
    <property type="nucleotide sequence ID" value="NZ_JTJL01000001.1"/>
</dbReference>
<dbReference type="SUPFAM" id="SSF159894">
    <property type="entry name" value="YgaC/TfoX-N like"/>
    <property type="match status" value="1"/>
</dbReference>
<dbReference type="Gene3D" id="3.30.1460.30">
    <property type="entry name" value="YgaC/TfoX-N like chaperone"/>
    <property type="match status" value="1"/>
</dbReference>
<keyword evidence="3" id="KW-1185">Reference proteome</keyword>
<gene>
    <name evidence="2" type="ORF">QS62_00185</name>
</gene>
<dbReference type="InterPro" id="IPR007076">
    <property type="entry name" value="TfoX_N"/>
</dbReference>
<evidence type="ECO:0000313" key="3">
    <source>
        <dbReference type="Proteomes" id="UP000092649"/>
    </source>
</evidence>
<proteinExistence type="predicted"/>
<evidence type="ECO:0000259" key="1">
    <source>
        <dbReference type="Pfam" id="PF04993"/>
    </source>
</evidence>
<dbReference type="Proteomes" id="UP000092649">
    <property type="component" value="Unassembled WGS sequence"/>
</dbReference>
<protein>
    <recommendedName>
        <fullName evidence="1">TfoX N-terminal domain-containing protein</fullName>
    </recommendedName>
</protein>
<sequence length="106" mass="11988">MASDESYLKYVLDLLSDVEQVSSRKMMGEYLLYTNGILFGGIYDNRFMLKDTPAARALLEQPRLESPYPGAKDMILVDTDNPEQIAKTIIAMLSELPAPKSRTKKR</sequence>
<feature type="domain" description="TfoX N-terminal" evidence="1">
    <location>
        <begin position="13"/>
        <end position="73"/>
    </location>
</feature>
<dbReference type="Pfam" id="PF04993">
    <property type="entry name" value="TfoX_N"/>
    <property type="match status" value="1"/>
</dbReference>
<dbReference type="OrthoDB" id="8687154at2"/>
<dbReference type="AlphaFoldDB" id="A0A1A7P3K0"/>
<name>A0A1A7P3K0_9PAST</name>
<evidence type="ECO:0000313" key="2">
    <source>
        <dbReference type="EMBL" id="OBW96400.1"/>
    </source>
</evidence>
<reference evidence="2 3" key="1">
    <citation type="submission" date="2014-11" db="EMBL/GenBank/DDBJ databases">
        <title>Pan-genome of Gallibacterium spp.</title>
        <authorList>
            <person name="Kudirkiene E."/>
            <person name="Bojesen A.M."/>
        </authorList>
    </citation>
    <scope>NUCLEOTIDE SEQUENCE [LARGE SCALE GENOMIC DNA]</scope>
    <source>
        <strain evidence="2 3">F150</strain>
    </source>
</reference>